<feature type="transmembrane region" description="Helical" evidence="2">
    <location>
        <begin position="122"/>
        <end position="140"/>
    </location>
</feature>
<protein>
    <submittedName>
        <fullName evidence="3">Uncharacterized protein</fullName>
    </submittedName>
</protein>
<evidence type="ECO:0000256" key="1">
    <source>
        <dbReference type="SAM" id="Coils"/>
    </source>
</evidence>
<keyword evidence="2" id="KW-0812">Transmembrane</keyword>
<feature type="transmembrane region" description="Helical" evidence="2">
    <location>
        <begin position="95"/>
        <end position="116"/>
    </location>
</feature>
<reference evidence="3" key="1">
    <citation type="submission" date="2016-08" db="EMBL/GenBank/DDBJ databases">
        <authorList>
            <person name="Seilhamer J.J."/>
        </authorList>
    </citation>
    <scope>NUCLEOTIDE SEQUENCE</scope>
    <source>
        <strain evidence="3">86</strain>
    </source>
</reference>
<feature type="coiled-coil region" evidence="1">
    <location>
        <begin position="155"/>
        <end position="189"/>
    </location>
</feature>
<keyword evidence="2" id="KW-1133">Transmembrane helix</keyword>
<dbReference type="EMBL" id="FMJE01000003">
    <property type="protein sequence ID" value="SCM79627.1"/>
    <property type="molecule type" value="Genomic_DNA"/>
</dbReference>
<keyword evidence="1" id="KW-0175">Coiled coil</keyword>
<gene>
    <name evidence="3" type="ORF">KL86SPO_30014</name>
</gene>
<proteinExistence type="predicted"/>
<sequence>MSSHPDKKSARVRRDNKPNERAEVRYFKGEEQFERWRKEFVQHQDYELKLAAVSKVSYSPVDFESLLVTEPFPELKLTDYSYLVDKAASNMEGKYVYPVAARIAAIVCLVGVLAILFSPITLLITAAFGVAVAVSLHFTIKDREEAIKKAKLEAMEEIGRRNAQERLAYEEARRQYEEKEESRITLINQLMAGEAAAVRSRVDEVLNQVKLPVVVEVEIDFYRNIPLAKVYLPTKGVIPKQLCEILPTGRLQYQDKDTRVFNKQYFELSAAIILQIASTILAHIPSFQEVYAAGIVKNEFSDDCVIAVKIHRDKIDCINRAANAIAAIQAFDAVYECDTSLALYPIDMLYPPEWEGVDKQQLKSLKVRIFK</sequence>
<name>A0A212LQ50_9FIRM</name>
<keyword evidence="2" id="KW-0472">Membrane</keyword>
<accession>A0A212LQ50</accession>
<dbReference type="RefSeq" id="WP_288183559.1">
    <property type="nucleotide sequence ID" value="NZ_LT608335.1"/>
</dbReference>
<dbReference type="AlphaFoldDB" id="A0A212LQ50"/>
<evidence type="ECO:0000313" key="3">
    <source>
        <dbReference type="EMBL" id="SCM79627.1"/>
    </source>
</evidence>
<evidence type="ECO:0000256" key="2">
    <source>
        <dbReference type="SAM" id="Phobius"/>
    </source>
</evidence>
<organism evidence="3">
    <name type="scientific">uncultured Sporomusa sp</name>
    <dbReference type="NCBI Taxonomy" id="307249"/>
    <lineage>
        <taxon>Bacteria</taxon>
        <taxon>Bacillati</taxon>
        <taxon>Bacillota</taxon>
        <taxon>Negativicutes</taxon>
        <taxon>Selenomonadales</taxon>
        <taxon>Sporomusaceae</taxon>
        <taxon>Sporomusa</taxon>
        <taxon>environmental samples</taxon>
    </lineage>
</organism>